<dbReference type="PANTHER" id="PTHR46112:SF2">
    <property type="entry name" value="XAA-PRO AMINOPEPTIDASE P-RELATED"/>
    <property type="match status" value="1"/>
</dbReference>
<dbReference type="CDD" id="cd01090">
    <property type="entry name" value="Creatinase"/>
    <property type="match status" value="1"/>
</dbReference>
<gene>
    <name evidence="3" type="ORF">MNOR_LOCUS15607</name>
</gene>
<dbReference type="InterPro" id="IPR000994">
    <property type="entry name" value="Pept_M24"/>
</dbReference>
<evidence type="ECO:0000259" key="1">
    <source>
        <dbReference type="Pfam" id="PF00557"/>
    </source>
</evidence>
<reference evidence="3 4" key="1">
    <citation type="submission" date="2024-05" db="EMBL/GenBank/DDBJ databases">
        <authorList>
            <person name="Wallberg A."/>
        </authorList>
    </citation>
    <scope>NUCLEOTIDE SEQUENCE [LARGE SCALE GENOMIC DNA]</scope>
</reference>
<dbReference type="InterPro" id="IPR050659">
    <property type="entry name" value="Peptidase_M24B"/>
</dbReference>
<name>A0AAV2QQI6_MEGNR</name>
<dbReference type="Gene3D" id="3.40.350.10">
    <property type="entry name" value="Creatinase/prolidase N-terminal domain"/>
    <property type="match status" value="1"/>
</dbReference>
<dbReference type="SUPFAM" id="SSF55920">
    <property type="entry name" value="Creatinase/aminopeptidase"/>
    <property type="match status" value="1"/>
</dbReference>
<dbReference type="Pfam" id="PF00557">
    <property type="entry name" value="Peptidase_M24"/>
    <property type="match status" value="1"/>
</dbReference>
<evidence type="ECO:0000313" key="3">
    <source>
        <dbReference type="EMBL" id="CAL4096189.1"/>
    </source>
</evidence>
<organism evidence="3 4">
    <name type="scientific">Meganyctiphanes norvegica</name>
    <name type="common">Northern krill</name>
    <name type="synonym">Thysanopoda norvegica</name>
    <dbReference type="NCBI Taxonomy" id="48144"/>
    <lineage>
        <taxon>Eukaryota</taxon>
        <taxon>Metazoa</taxon>
        <taxon>Ecdysozoa</taxon>
        <taxon>Arthropoda</taxon>
        <taxon>Crustacea</taxon>
        <taxon>Multicrustacea</taxon>
        <taxon>Malacostraca</taxon>
        <taxon>Eumalacostraca</taxon>
        <taxon>Eucarida</taxon>
        <taxon>Euphausiacea</taxon>
        <taxon>Euphausiidae</taxon>
        <taxon>Meganyctiphanes</taxon>
    </lineage>
</organism>
<evidence type="ECO:0008006" key="5">
    <source>
        <dbReference type="Google" id="ProtNLM"/>
    </source>
</evidence>
<dbReference type="Gene3D" id="3.90.230.10">
    <property type="entry name" value="Creatinase/methionine aminopeptidase superfamily"/>
    <property type="match status" value="1"/>
</dbReference>
<dbReference type="InterPro" id="IPR029149">
    <property type="entry name" value="Creatin/AminoP/Spt16_N"/>
</dbReference>
<dbReference type="Pfam" id="PF01321">
    <property type="entry name" value="Creatinase_N"/>
    <property type="match status" value="1"/>
</dbReference>
<feature type="domain" description="Peptidase M24" evidence="1">
    <location>
        <begin position="199"/>
        <end position="415"/>
    </location>
</feature>
<dbReference type="AlphaFoldDB" id="A0AAV2QQI6"/>
<feature type="non-terminal residue" evidence="3">
    <location>
        <position position="436"/>
    </location>
</feature>
<protein>
    <recommendedName>
        <fullName evidence="5">Creatinase</fullName>
    </recommendedName>
</protein>
<dbReference type="InterPro" id="IPR036005">
    <property type="entry name" value="Creatinase/aminopeptidase-like"/>
</dbReference>
<comment type="caution">
    <text evidence="3">The sequence shown here is derived from an EMBL/GenBank/DDBJ whole genome shotgun (WGS) entry which is preliminary data.</text>
</comment>
<keyword evidence="4" id="KW-1185">Reference proteome</keyword>
<feature type="domain" description="Creatinase N-terminal" evidence="2">
    <location>
        <begin position="58"/>
        <end position="189"/>
    </location>
</feature>
<dbReference type="GO" id="GO:0016980">
    <property type="term" value="F:creatinase activity"/>
    <property type="evidence" value="ECO:0007669"/>
    <property type="project" value="InterPro"/>
</dbReference>
<dbReference type="GO" id="GO:0004177">
    <property type="term" value="F:aminopeptidase activity"/>
    <property type="evidence" value="ECO:0007669"/>
    <property type="project" value="UniProtKB-ARBA"/>
</dbReference>
<proteinExistence type="predicted"/>
<dbReference type="Proteomes" id="UP001497623">
    <property type="component" value="Unassembled WGS sequence"/>
</dbReference>
<dbReference type="InterPro" id="IPR000587">
    <property type="entry name" value="Creatinase_N"/>
</dbReference>
<evidence type="ECO:0000259" key="2">
    <source>
        <dbReference type="Pfam" id="PF01321"/>
    </source>
</evidence>
<accession>A0AAV2QQI6</accession>
<sequence length="436" mass="48460">MACTPMNLLRGLSTGLRSALVRHSSTDVTTFRNTQYLTMHNGEKQPTGLFSAAEVEDRITRLRNHMQSEGLGACLFTSIHNINYFSGFTYCAFGRPYGLLVTPEKHVTISALIDAGQPWRRSPQDNIIYTDWQRDNYYRAVVKELGDSKGTIGVEFDHMNLEIADKLKSFLPSNNQITDVSKPTMRMRMKKSLEEIAVIKNSVATADIGGAAIVGAVKEGVPEYEVALAGTQAMVRNIAKIYPNSELMDTWVWFQSGINTDGAHNPVTTRPVQKGDILSLNAFAMPQGYYTALERTLFYDHCSDAHLKVWEANVAVHKRGLELIKPGAKCSDIAQELNEMFAQFGLLKYRSFGYGHSFGVLCHYYGREAGLEIREDIDTVLEPNMVVSMEPMVTIPEGMPGAGGYREHDVCVINEDGTVDDITGYPFGPEHSVLHS</sequence>
<dbReference type="EMBL" id="CAXKWB010009837">
    <property type="protein sequence ID" value="CAL4096189.1"/>
    <property type="molecule type" value="Genomic_DNA"/>
</dbReference>
<evidence type="ECO:0000313" key="4">
    <source>
        <dbReference type="Proteomes" id="UP001497623"/>
    </source>
</evidence>
<dbReference type="InterPro" id="IPR039394">
    <property type="entry name" value="Creatinase_C"/>
</dbReference>
<dbReference type="SUPFAM" id="SSF53092">
    <property type="entry name" value="Creatinase/prolidase N-terminal domain"/>
    <property type="match status" value="1"/>
</dbReference>
<dbReference type="PANTHER" id="PTHR46112">
    <property type="entry name" value="AMINOPEPTIDASE"/>
    <property type="match status" value="1"/>
</dbReference>